<feature type="region of interest" description="Disordered" evidence="1">
    <location>
        <begin position="35"/>
        <end position="55"/>
    </location>
</feature>
<gene>
    <name evidence="2" type="ORF">LCGC14_1892140</name>
</gene>
<name>A0A0F9FZD7_9ZZZZ</name>
<organism evidence="2">
    <name type="scientific">marine sediment metagenome</name>
    <dbReference type="NCBI Taxonomy" id="412755"/>
    <lineage>
        <taxon>unclassified sequences</taxon>
        <taxon>metagenomes</taxon>
        <taxon>ecological metagenomes</taxon>
    </lineage>
</organism>
<evidence type="ECO:0000256" key="1">
    <source>
        <dbReference type="SAM" id="MobiDB-lite"/>
    </source>
</evidence>
<dbReference type="EMBL" id="LAZR01019666">
    <property type="protein sequence ID" value="KKL91693.1"/>
    <property type="molecule type" value="Genomic_DNA"/>
</dbReference>
<reference evidence="2" key="1">
    <citation type="journal article" date="2015" name="Nature">
        <title>Complex archaea that bridge the gap between prokaryotes and eukaryotes.</title>
        <authorList>
            <person name="Spang A."/>
            <person name="Saw J.H."/>
            <person name="Jorgensen S.L."/>
            <person name="Zaremba-Niedzwiedzka K."/>
            <person name="Martijn J."/>
            <person name="Lind A.E."/>
            <person name="van Eijk R."/>
            <person name="Schleper C."/>
            <person name="Guy L."/>
            <person name="Ettema T.J."/>
        </authorList>
    </citation>
    <scope>NUCLEOTIDE SEQUENCE</scope>
</reference>
<comment type="caution">
    <text evidence="2">The sequence shown here is derived from an EMBL/GenBank/DDBJ whole genome shotgun (WGS) entry which is preliminary data.</text>
</comment>
<dbReference type="AlphaFoldDB" id="A0A0F9FZD7"/>
<protein>
    <submittedName>
        <fullName evidence="2">Uncharacterized protein</fullName>
    </submittedName>
</protein>
<evidence type="ECO:0000313" key="2">
    <source>
        <dbReference type="EMBL" id="KKL91693.1"/>
    </source>
</evidence>
<proteinExistence type="predicted"/>
<accession>A0A0F9FZD7</accession>
<feature type="compositionally biased region" description="Basic and acidic residues" evidence="1">
    <location>
        <begin position="41"/>
        <end position="55"/>
    </location>
</feature>
<sequence length="55" mass="6206">MANEFADECLRCAEELIETVMESPEGDFIKGFLDAIQGKPSDPEVKDEPFDPRMN</sequence>